<gene>
    <name evidence="2" type="ORF">OJ253_1708</name>
</gene>
<reference evidence="2" key="1">
    <citation type="submission" date="2022-10" db="EMBL/GenBank/DDBJ databases">
        <title>Adaptive evolution leads to modifications in subtelomeric GC content in a zoonotic Cryptosporidium species.</title>
        <authorList>
            <person name="Li J."/>
            <person name="Feng Y."/>
            <person name="Xiao L."/>
        </authorList>
    </citation>
    <scope>NUCLEOTIDE SEQUENCE</scope>
    <source>
        <strain evidence="2">33844</strain>
    </source>
</reference>
<organism evidence="2">
    <name type="scientific">Cryptosporidium canis</name>
    <dbReference type="NCBI Taxonomy" id="195482"/>
    <lineage>
        <taxon>Eukaryota</taxon>
        <taxon>Sar</taxon>
        <taxon>Alveolata</taxon>
        <taxon>Apicomplexa</taxon>
        <taxon>Conoidasida</taxon>
        <taxon>Coccidia</taxon>
        <taxon>Eucoccidiorida</taxon>
        <taxon>Eimeriorina</taxon>
        <taxon>Cryptosporidiidae</taxon>
        <taxon>Cryptosporidium</taxon>
    </lineage>
</organism>
<dbReference type="Proteomes" id="UP001067231">
    <property type="component" value="Unassembled WGS sequence"/>
</dbReference>
<dbReference type="SUPFAM" id="SSF47954">
    <property type="entry name" value="Cyclin-like"/>
    <property type="match status" value="1"/>
</dbReference>
<dbReference type="InterPro" id="IPR013763">
    <property type="entry name" value="Cyclin-like_dom"/>
</dbReference>
<dbReference type="AlphaFoldDB" id="A0A9D5HXN5"/>
<evidence type="ECO:0000313" key="2">
    <source>
        <dbReference type="EMBL" id="KAJ1608994.1"/>
    </source>
</evidence>
<name>A0A9D5HXN5_9CRYT</name>
<dbReference type="SMART" id="SM00385">
    <property type="entry name" value="CYCLIN"/>
    <property type="match status" value="1"/>
</dbReference>
<dbReference type="InterPro" id="IPR036915">
    <property type="entry name" value="Cyclin-like_sf"/>
</dbReference>
<feature type="domain" description="Cyclin-like" evidence="1">
    <location>
        <begin position="70"/>
        <end position="154"/>
    </location>
</feature>
<protein>
    <submittedName>
        <fullName evidence="2">Cyclin H-like protein</fullName>
    </submittedName>
</protein>
<dbReference type="EMBL" id="JAPCXC010000038">
    <property type="protein sequence ID" value="KAJ1608994.1"/>
    <property type="molecule type" value="Genomic_DNA"/>
</dbReference>
<dbReference type="Gene3D" id="1.10.472.10">
    <property type="entry name" value="Cyclin-like"/>
    <property type="match status" value="1"/>
</dbReference>
<proteinExistence type="predicted"/>
<comment type="caution">
    <text evidence="2">The sequence shown here is derived from an EMBL/GenBank/DDBJ whole genome shotgun (WGS) entry which is preliminary data.</text>
</comment>
<dbReference type="OrthoDB" id="340962at2759"/>
<evidence type="ECO:0000259" key="1">
    <source>
        <dbReference type="SMART" id="SM00385"/>
    </source>
</evidence>
<sequence length="321" mass="37760">MSVYPSESHHLRDWIFESFTSLQKIRGENNERAREHWRDVFRQISLENFDLEQLLLTPKEEETLVSYYGRQLIEFCNHKQLPFVSKYNASVLYRRFFTIQSVMSYDPRIIIFTSLSLALKLEEYGLHFTLEKLFGDVPGLNVHEVFRHELTVCNTLRFHLYILNPRNTLEGLRLLYKKYYIDVLVVSGNLDGLNNKDLDKKNQLIGLLAKVILKAETYVLMISHTPARELNLPNSGEFFKKVLKEVHQTNMFNPEIDTNTSSLSTIHSIRELVIQTLETDRAAREGGYCHEEEETTRILDKLAKLQRRKNKEMKRRKMSSS</sequence>
<accession>A0A9D5HXN5</accession>
<dbReference type="CDD" id="cd20524">
    <property type="entry name" value="CYCLIN_CCNH_rpt1"/>
    <property type="match status" value="1"/>
</dbReference>